<dbReference type="EMBL" id="CP121687">
    <property type="protein sequence ID" value="WZL70576.1"/>
    <property type="molecule type" value="Genomic_DNA"/>
</dbReference>
<dbReference type="InterPro" id="IPR015867">
    <property type="entry name" value="N-reg_PII/ATP_PRibTrfase_C"/>
</dbReference>
<name>A0ABZ2Y964_9FIRM</name>
<dbReference type="RefSeq" id="WP_341877540.1">
    <property type="nucleotide sequence ID" value="NZ_CP121687.1"/>
</dbReference>
<keyword evidence="2" id="KW-1185">Reference proteome</keyword>
<evidence type="ECO:0000313" key="2">
    <source>
        <dbReference type="Proteomes" id="UP001486565"/>
    </source>
</evidence>
<dbReference type="SUPFAM" id="SSF54913">
    <property type="entry name" value="GlnB-like"/>
    <property type="match status" value="2"/>
</dbReference>
<dbReference type="Proteomes" id="UP001486565">
    <property type="component" value="Chromosome"/>
</dbReference>
<dbReference type="SMART" id="SM00938">
    <property type="entry name" value="P-II"/>
    <property type="match status" value="1"/>
</dbReference>
<dbReference type="InterPro" id="IPR002187">
    <property type="entry name" value="N-reg_PII"/>
</dbReference>
<organism evidence="1 2">
    <name type="scientific">Defluviitalea saccharophila</name>
    <dbReference type="NCBI Taxonomy" id="879970"/>
    <lineage>
        <taxon>Bacteria</taxon>
        <taxon>Bacillati</taxon>
        <taxon>Bacillota</taxon>
        <taxon>Clostridia</taxon>
        <taxon>Lachnospirales</taxon>
        <taxon>Defluviitaleaceae</taxon>
        <taxon>Defluviitalea</taxon>
    </lineage>
</organism>
<reference evidence="1 2" key="1">
    <citation type="submission" date="2023-03" db="EMBL/GenBank/DDBJ databases">
        <title>Novel Species.</title>
        <authorList>
            <person name="Ma S."/>
        </authorList>
    </citation>
    <scope>NUCLEOTIDE SEQUENCE [LARGE SCALE GENOMIC DNA]</scope>
    <source>
        <strain evidence="1 2">LIND6LT2</strain>
    </source>
</reference>
<dbReference type="PROSITE" id="PS51343">
    <property type="entry name" value="PII_GLNB_DOM"/>
    <property type="match status" value="1"/>
</dbReference>
<dbReference type="Gene3D" id="3.30.70.120">
    <property type="match status" value="2"/>
</dbReference>
<gene>
    <name evidence="1" type="ORF">QBE51_03345</name>
</gene>
<proteinExistence type="predicted"/>
<evidence type="ECO:0000313" key="1">
    <source>
        <dbReference type="EMBL" id="WZL70576.1"/>
    </source>
</evidence>
<dbReference type="InterPro" id="IPR011322">
    <property type="entry name" value="N-reg_PII-like_a/b"/>
</dbReference>
<dbReference type="Pfam" id="PF00543">
    <property type="entry name" value="P-II"/>
    <property type="match status" value="1"/>
</dbReference>
<protein>
    <submittedName>
        <fullName evidence="1">P-II family nitrogen regulator</fullName>
    </submittedName>
</protein>
<sequence length="231" mass="25488">MESDTMNNYILTIVVVNPGMGSKVLVEAKNIGVNGGTIFLGKGTTTNRLLEFFGFDEEKKEIVLLGSEEKYETILHETLTQKFHMDKSNHGIIVTIPIKNIIGRITGTEFEADSEFKTGGKHAMEMEYEAVFTIVDRGLGHEVVDAANSAGARGATIINARGSGIHEDSKFFSMNIEPEKEIVMIIIPKEISDAVVKVIRETMKIDEPGKGIMFVMNVSKTSGIFREDTKK</sequence>
<accession>A0ABZ2Y964</accession>